<protein>
    <submittedName>
        <fullName evidence="1">Uncharacterized protein</fullName>
    </submittedName>
</protein>
<reference evidence="1 2" key="1">
    <citation type="submission" date="2019-02" db="EMBL/GenBank/DDBJ databases">
        <authorList>
            <person name="Lehtovirta-Morley E L."/>
        </authorList>
    </citation>
    <scope>NUCLEOTIDE SEQUENCE [LARGE SCALE GENOMIC DNA]</scope>
    <source>
        <strain evidence="1">NFRAN1</strain>
    </source>
</reference>
<evidence type="ECO:0000313" key="2">
    <source>
        <dbReference type="Proteomes" id="UP000294299"/>
    </source>
</evidence>
<organism evidence="1 2">
    <name type="scientific">Candidatus Nitrosocosmicus franklandianus</name>
    <dbReference type="NCBI Taxonomy" id="1798806"/>
    <lineage>
        <taxon>Archaea</taxon>
        <taxon>Nitrososphaerota</taxon>
        <taxon>Nitrososphaeria</taxon>
        <taxon>Nitrososphaerales</taxon>
        <taxon>Nitrososphaeraceae</taxon>
        <taxon>Candidatus Nitrosocosmicus</taxon>
    </lineage>
</organism>
<evidence type="ECO:0000313" key="1">
    <source>
        <dbReference type="EMBL" id="VFJ13129.1"/>
    </source>
</evidence>
<dbReference type="Proteomes" id="UP000294299">
    <property type="component" value="Chromosome NFRAN"/>
</dbReference>
<dbReference type="AlphaFoldDB" id="A0A484I5Y0"/>
<dbReference type="KEGG" id="nfn:NFRAN_0807"/>
<sequence>MRSYLLDTINKVEFYKMITLRENIVDTGIKLLLAWFKNVV</sequence>
<proteinExistence type="predicted"/>
<name>A0A484I5Y0_9ARCH</name>
<dbReference type="EMBL" id="LR216287">
    <property type="protein sequence ID" value="VFJ13129.1"/>
    <property type="molecule type" value="Genomic_DNA"/>
</dbReference>
<gene>
    <name evidence="1" type="ORF">NFRAN_0807</name>
</gene>
<keyword evidence="2" id="KW-1185">Reference proteome</keyword>
<accession>A0A484I5Y0</accession>